<dbReference type="InterPro" id="IPR004360">
    <property type="entry name" value="Glyas_Fos-R_dOase_dom"/>
</dbReference>
<dbReference type="SUPFAM" id="SSF54593">
    <property type="entry name" value="Glyoxalase/Bleomycin resistance protein/Dihydroxybiphenyl dioxygenase"/>
    <property type="match status" value="1"/>
</dbReference>
<reference evidence="3" key="1">
    <citation type="journal article" date="2009" name="Genome Res.">
        <title>Comparative genomic analyses of the human fungal pathogens Coccidioides and their relatives.</title>
        <authorList>
            <person name="Sharpton T.J."/>
            <person name="Stajich J.E."/>
            <person name="Rounsley S.D."/>
            <person name="Gardner M.J."/>
            <person name="Wortman J.R."/>
            <person name="Jordar V.S."/>
            <person name="Maiti R."/>
            <person name="Kodira C.D."/>
            <person name="Neafsey D.E."/>
            <person name="Zeng Q."/>
            <person name="Hung C.-Y."/>
            <person name="McMahan C."/>
            <person name="Muszewska A."/>
            <person name="Grynberg M."/>
            <person name="Mandel M.A."/>
            <person name="Kellner E.M."/>
            <person name="Barker B.M."/>
            <person name="Galgiani J.N."/>
            <person name="Orbach M.J."/>
            <person name="Kirkland T.N."/>
            <person name="Cole G.T."/>
            <person name="Henn M.R."/>
            <person name="Birren B.W."/>
            <person name="Taylor J.W."/>
        </authorList>
    </citation>
    <scope>NUCLEOTIDE SEQUENCE [LARGE SCALE GENOMIC DNA]</scope>
    <source>
        <strain evidence="3">UAMH 1704</strain>
    </source>
</reference>
<dbReference type="GeneID" id="8439679"/>
<dbReference type="AlphaFoldDB" id="C4JQ15"/>
<dbReference type="PANTHER" id="PTHR35006">
    <property type="entry name" value="GLYOXALASE FAMILY PROTEIN (AFU_ORTHOLOGUE AFUA_5G14830)"/>
    <property type="match status" value="1"/>
</dbReference>
<dbReference type="InterPro" id="IPR029068">
    <property type="entry name" value="Glyas_Bleomycin-R_OHBP_Dase"/>
</dbReference>
<evidence type="ECO:0000313" key="2">
    <source>
        <dbReference type="EMBL" id="EEP78402.1"/>
    </source>
</evidence>
<proteinExistence type="predicted"/>
<dbReference type="KEGG" id="ure:UREG_03248"/>
<dbReference type="Gene3D" id="3.10.180.10">
    <property type="entry name" value="2,3-Dihydroxybiphenyl 1,2-Dioxygenase, domain 1"/>
    <property type="match status" value="1"/>
</dbReference>
<evidence type="ECO:0000259" key="1">
    <source>
        <dbReference type="PROSITE" id="PS51819"/>
    </source>
</evidence>
<keyword evidence="3" id="KW-1185">Reference proteome</keyword>
<dbReference type="VEuPathDB" id="FungiDB:UREG_03248"/>
<dbReference type="OrthoDB" id="10249419at2759"/>
<dbReference type="EMBL" id="CH476616">
    <property type="protein sequence ID" value="EEP78402.1"/>
    <property type="molecule type" value="Genomic_DNA"/>
</dbReference>
<dbReference type="InterPro" id="IPR037523">
    <property type="entry name" value="VOC_core"/>
</dbReference>
<feature type="domain" description="VOC" evidence="1">
    <location>
        <begin position="2"/>
        <end position="137"/>
    </location>
</feature>
<dbReference type="Pfam" id="PF00903">
    <property type="entry name" value="Glyoxalase"/>
    <property type="match status" value="1"/>
</dbReference>
<dbReference type="OMA" id="LWPEYHP"/>
<organism evidence="2 3">
    <name type="scientific">Uncinocarpus reesii (strain UAMH 1704)</name>
    <dbReference type="NCBI Taxonomy" id="336963"/>
    <lineage>
        <taxon>Eukaryota</taxon>
        <taxon>Fungi</taxon>
        <taxon>Dikarya</taxon>
        <taxon>Ascomycota</taxon>
        <taxon>Pezizomycotina</taxon>
        <taxon>Eurotiomycetes</taxon>
        <taxon>Eurotiomycetidae</taxon>
        <taxon>Onygenales</taxon>
        <taxon>Onygenaceae</taxon>
        <taxon>Uncinocarpus</taxon>
    </lineage>
</organism>
<dbReference type="Proteomes" id="UP000002058">
    <property type="component" value="Unassembled WGS sequence"/>
</dbReference>
<dbReference type="RefSeq" id="XP_002543731.1">
    <property type="nucleotide sequence ID" value="XM_002543685.1"/>
</dbReference>
<evidence type="ECO:0000313" key="3">
    <source>
        <dbReference type="Proteomes" id="UP000002058"/>
    </source>
</evidence>
<accession>C4JQ15</accession>
<dbReference type="STRING" id="336963.C4JQ15"/>
<name>C4JQ15_UNCRE</name>
<protein>
    <recommendedName>
        <fullName evidence="1">VOC domain-containing protein</fullName>
    </recommendedName>
</protein>
<gene>
    <name evidence="2" type="ORF">UREG_03248</name>
</gene>
<dbReference type="PANTHER" id="PTHR35006:SF2">
    <property type="entry name" value="GLYOXALASE FAMILY PROTEIN (AFU_ORTHOLOGUE AFUA_5G14830)"/>
    <property type="match status" value="1"/>
</dbReference>
<dbReference type="InParanoid" id="C4JQ15"/>
<dbReference type="PROSITE" id="PS51819">
    <property type="entry name" value="VOC"/>
    <property type="match status" value="1"/>
</dbReference>
<dbReference type="HOGENOM" id="CLU_046006_6_1_1"/>
<dbReference type="CDD" id="cd07262">
    <property type="entry name" value="VOC_like"/>
    <property type="match status" value="1"/>
</dbReference>
<dbReference type="eggNOG" id="ENOG502S8NQ">
    <property type="taxonomic scope" value="Eukaryota"/>
</dbReference>
<sequence length="159" mass="18034">MGFSHVGFCVPQHKFDETVSFYLAALQPLGYKEMMRPVDNAVGLGVYYPDFWITGVKPEAGSADGENEGDEQETQRKPIHIAFSASKRELVHAFYDAALKSGGKCNGAPGLRPQYTRFYYGSFVLDPMGNNIETVCMWPAWTHWRYWFGMGVFKKKKTE</sequence>